<name>A0A8J6NZD9_9BACT</name>
<evidence type="ECO:0000313" key="2">
    <source>
        <dbReference type="Proteomes" id="UP000605201"/>
    </source>
</evidence>
<dbReference type="AlphaFoldDB" id="A0A8J6NZD9"/>
<proteinExistence type="predicted"/>
<evidence type="ECO:0000313" key="1">
    <source>
        <dbReference type="EMBL" id="MBC8431216.1"/>
    </source>
</evidence>
<dbReference type="EMBL" id="JACNIG010000122">
    <property type="protein sequence ID" value="MBC8431216.1"/>
    <property type="molecule type" value="Genomic_DNA"/>
</dbReference>
<reference evidence="1 2" key="1">
    <citation type="submission" date="2020-08" db="EMBL/GenBank/DDBJ databases">
        <title>Bridging the membrane lipid divide: bacteria of the FCB group superphylum have the potential to synthesize archaeal ether lipids.</title>
        <authorList>
            <person name="Villanueva L."/>
            <person name="Von Meijenfeldt F.A.B."/>
            <person name="Westbye A.B."/>
            <person name="Yadav S."/>
            <person name="Hopmans E.C."/>
            <person name="Dutilh B.E."/>
            <person name="Sinninghe Damste J.S."/>
        </authorList>
    </citation>
    <scope>NUCLEOTIDE SEQUENCE [LARGE SCALE GENOMIC DNA]</scope>
    <source>
        <strain evidence="1">NIOZ-UU17</strain>
    </source>
</reference>
<protein>
    <submittedName>
        <fullName evidence="1">Uncharacterized protein</fullName>
    </submittedName>
</protein>
<comment type="caution">
    <text evidence="1">The sequence shown here is derived from an EMBL/GenBank/DDBJ whole genome shotgun (WGS) entry which is preliminary data.</text>
</comment>
<sequence length="57" mass="6602">MTEKLNPNKIDDSEQLLISNTIQLDSVVQLLIEKGIFSKQEYSEMVDKVLKEYQKGE</sequence>
<gene>
    <name evidence="1" type="ORF">H8D96_04785</name>
</gene>
<dbReference type="Proteomes" id="UP000605201">
    <property type="component" value="Unassembled WGS sequence"/>
</dbReference>
<accession>A0A8J6NZD9</accession>
<organism evidence="1 2">
    <name type="scientific">Candidatus Desulfatibia vada</name>
    <dbReference type="NCBI Taxonomy" id="2841696"/>
    <lineage>
        <taxon>Bacteria</taxon>
        <taxon>Pseudomonadati</taxon>
        <taxon>Thermodesulfobacteriota</taxon>
        <taxon>Desulfobacteria</taxon>
        <taxon>Desulfobacterales</taxon>
        <taxon>Desulfobacterales incertae sedis</taxon>
        <taxon>Candidatus Desulfatibia</taxon>
    </lineage>
</organism>